<reference evidence="1 2" key="1">
    <citation type="journal article" date="2020" name="BMC Genomics">
        <title>Intraspecific diversification of the crop wild relative Brassica cretica Lam. using demographic model selection.</title>
        <authorList>
            <person name="Kioukis A."/>
            <person name="Michalopoulou V.A."/>
            <person name="Briers L."/>
            <person name="Pirintsos S."/>
            <person name="Studholme D.J."/>
            <person name="Pavlidis P."/>
            <person name="Sarris P.F."/>
        </authorList>
    </citation>
    <scope>NUCLEOTIDE SEQUENCE [LARGE SCALE GENOMIC DNA]</scope>
    <source>
        <strain evidence="2">cv. PFS-1207/04</strain>
    </source>
</reference>
<proteinExistence type="predicted"/>
<accession>A0ABQ7CW96</accession>
<comment type="caution">
    <text evidence="1">The sequence shown here is derived from an EMBL/GenBank/DDBJ whole genome shotgun (WGS) entry which is preliminary data.</text>
</comment>
<keyword evidence="2" id="KW-1185">Reference proteome</keyword>
<dbReference type="Proteomes" id="UP000266723">
    <property type="component" value="Unassembled WGS sequence"/>
</dbReference>
<sequence>MELEIGEFGVKNLAEIDCFGDDSSRARHGSWWTWVAGIKFHAEFNLTVGVWLLVGRSFWPGQNDLNTPAIS</sequence>
<evidence type="ECO:0000313" key="1">
    <source>
        <dbReference type="EMBL" id="KAF3563465.1"/>
    </source>
</evidence>
<dbReference type="EMBL" id="QGKV02000759">
    <property type="protein sequence ID" value="KAF3563465.1"/>
    <property type="molecule type" value="Genomic_DNA"/>
</dbReference>
<name>A0ABQ7CW96_BRACR</name>
<gene>
    <name evidence="1" type="ORF">DY000_02015003</name>
</gene>
<organism evidence="1 2">
    <name type="scientific">Brassica cretica</name>
    <name type="common">Mustard</name>
    <dbReference type="NCBI Taxonomy" id="69181"/>
    <lineage>
        <taxon>Eukaryota</taxon>
        <taxon>Viridiplantae</taxon>
        <taxon>Streptophyta</taxon>
        <taxon>Embryophyta</taxon>
        <taxon>Tracheophyta</taxon>
        <taxon>Spermatophyta</taxon>
        <taxon>Magnoliopsida</taxon>
        <taxon>eudicotyledons</taxon>
        <taxon>Gunneridae</taxon>
        <taxon>Pentapetalae</taxon>
        <taxon>rosids</taxon>
        <taxon>malvids</taxon>
        <taxon>Brassicales</taxon>
        <taxon>Brassicaceae</taxon>
        <taxon>Brassiceae</taxon>
        <taxon>Brassica</taxon>
    </lineage>
</organism>
<evidence type="ECO:0000313" key="2">
    <source>
        <dbReference type="Proteomes" id="UP000266723"/>
    </source>
</evidence>
<protein>
    <submittedName>
        <fullName evidence="1">Uncharacterized protein</fullName>
    </submittedName>
</protein>